<dbReference type="InterPro" id="IPR014555">
    <property type="entry name" value="RecF-like"/>
</dbReference>
<gene>
    <name evidence="2" type="ORF">HND93_19585</name>
</gene>
<comment type="caution">
    <text evidence="2">The sequence shown here is derived from an EMBL/GenBank/DDBJ whole genome shotgun (WGS) entry which is preliminary data.</text>
</comment>
<dbReference type="Proteomes" id="UP000584642">
    <property type="component" value="Unassembled WGS sequence"/>
</dbReference>
<evidence type="ECO:0000259" key="1">
    <source>
        <dbReference type="Pfam" id="PF13304"/>
    </source>
</evidence>
<dbReference type="InterPro" id="IPR027417">
    <property type="entry name" value="P-loop_NTPase"/>
</dbReference>
<sequence>MALKLDRMVLQGFKSIRSMDLAFGELNLLIGPNGAGKSNLIGFFRFMHNVLNKDMQFHVSRQGGAERLLHFGSKITDSIFTEFDFGPFSYSFSLVPSLNGDLVFEWETCSERSPDPQSAEPLWIHTLVRGGAKESGLPRPGNLGDDAPDHVLLTMSGWIVYHFHDTGDTAAVKKPCNIHDNAWLHPDAGNLAAFLHLIRQEDVAAYADIVETVRRIAPFFHDFVLEPDRLAPDQIRLRWKHRGTDAYFDANDLSDGTLRFIALATLLLQPDPAPSILIDEPELGLHPHAIELLGGMMRSASTRTQIIASTQSVTLANQIPWRDLIIVDRVDEASVFRRLTEAEVEPWLDAYGPGDLWRKNLIGGTP</sequence>
<dbReference type="PANTHER" id="PTHR32182">
    <property type="entry name" value="DNA REPLICATION AND REPAIR PROTEIN RECF"/>
    <property type="match status" value="1"/>
</dbReference>
<organism evidence="2 3">
    <name type="scientific">Azospirillum oleiclasticum</name>
    <dbReference type="NCBI Taxonomy" id="2735135"/>
    <lineage>
        <taxon>Bacteria</taxon>
        <taxon>Pseudomonadati</taxon>
        <taxon>Pseudomonadota</taxon>
        <taxon>Alphaproteobacteria</taxon>
        <taxon>Rhodospirillales</taxon>
        <taxon>Azospirillaceae</taxon>
        <taxon>Azospirillum</taxon>
    </lineage>
</organism>
<evidence type="ECO:0000313" key="3">
    <source>
        <dbReference type="Proteomes" id="UP000584642"/>
    </source>
</evidence>
<proteinExistence type="predicted"/>
<feature type="domain" description="ATPase AAA-type core" evidence="1">
    <location>
        <begin position="193"/>
        <end position="315"/>
    </location>
</feature>
<dbReference type="PANTHER" id="PTHR32182:SF22">
    <property type="entry name" value="ATP-DEPENDENT ENDONUCLEASE, OLD FAMILY-RELATED"/>
    <property type="match status" value="1"/>
</dbReference>
<dbReference type="EMBL" id="JABFDB010000014">
    <property type="protein sequence ID" value="NYZ21922.1"/>
    <property type="molecule type" value="Genomic_DNA"/>
</dbReference>
<keyword evidence="3" id="KW-1185">Reference proteome</keyword>
<name>A0ABX2TFE9_9PROT</name>
<dbReference type="InterPro" id="IPR003959">
    <property type="entry name" value="ATPase_AAA_core"/>
</dbReference>
<dbReference type="RefSeq" id="WP_180283695.1">
    <property type="nucleotide sequence ID" value="NZ_JABFDB010000014.1"/>
</dbReference>
<protein>
    <submittedName>
        <fullName evidence="2">AAA family ATPase</fullName>
    </submittedName>
</protein>
<dbReference type="SUPFAM" id="SSF52540">
    <property type="entry name" value="P-loop containing nucleoside triphosphate hydrolases"/>
    <property type="match status" value="1"/>
</dbReference>
<evidence type="ECO:0000313" key="2">
    <source>
        <dbReference type="EMBL" id="NYZ21922.1"/>
    </source>
</evidence>
<dbReference type="Gene3D" id="3.40.50.300">
    <property type="entry name" value="P-loop containing nucleotide triphosphate hydrolases"/>
    <property type="match status" value="2"/>
</dbReference>
<dbReference type="Pfam" id="PF13304">
    <property type="entry name" value="AAA_21"/>
    <property type="match status" value="2"/>
</dbReference>
<accession>A0ABX2TFE9</accession>
<feature type="domain" description="ATPase AAA-type core" evidence="1">
    <location>
        <begin position="26"/>
        <end position="94"/>
    </location>
</feature>
<dbReference type="PIRSF" id="PIRSF029347">
    <property type="entry name" value="RecF"/>
    <property type="match status" value="1"/>
</dbReference>
<reference evidence="2 3" key="1">
    <citation type="submission" date="2020-05" db="EMBL/GenBank/DDBJ databases">
        <title>Azospirillum oleiclasticum sp. nov, a nitrogen-fixing and heavy crude oil-emulsifying bacterium isolated from the crude oil of Yumen Oilfield.</title>
        <authorList>
            <person name="Wu D."/>
            <person name="Cai M."/>
            <person name="Zhang X."/>
        </authorList>
    </citation>
    <scope>NUCLEOTIDE SEQUENCE [LARGE SCALE GENOMIC DNA]</scope>
    <source>
        <strain evidence="2 3">ROY-1-1-2</strain>
    </source>
</reference>